<dbReference type="PROSITE" id="PS51935">
    <property type="entry name" value="NLPC_P60"/>
    <property type="match status" value="1"/>
</dbReference>
<dbReference type="EMBL" id="LNQN01000001">
    <property type="protein sequence ID" value="KSU84696.1"/>
    <property type="molecule type" value="Genomic_DNA"/>
</dbReference>
<name>A0A0V8JCX9_9BACL</name>
<feature type="chain" id="PRO_5006893838" evidence="5">
    <location>
        <begin position="28"/>
        <end position="344"/>
    </location>
</feature>
<reference evidence="7 8" key="1">
    <citation type="journal article" date="2014" name="Antonie Van Leeuwenhoek">
        <title>Fictibacillus enclensis sp. nov., isolated from marine sediment.</title>
        <authorList>
            <person name="Dastager S.G."/>
            <person name="Mawlankar R."/>
            <person name="Srinivasan K."/>
            <person name="Tang S.K."/>
            <person name="Lee J.C."/>
            <person name="Ramana V.V."/>
            <person name="Shouche Y.S."/>
        </authorList>
    </citation>
    <scope>NUCLEOTIDE SEQUENCE [LARGE SCALE GENOMIC DNA]</scope>
    <source>
        <strain evidence="7 8">NIO-1003</strain>
    </source>
</reference>
<dbReference type="SUPFAM" id="SSF54001">
    <property type="entry name" value="Cysteine proteinases"/>
    <property type="match status" value="1"/>
</dbReference>
<dbReference type="PANTHER" id="PTHR47053">
    <property type="entry name" value="MUREIN DD-ENDOPEPTIDASE MEPH-RELATED"/>
    <property type="match status" value="1"/>
</dbReference>
<feature type="domain" description="NlpC/P60" evidence="6">
    <location>
        <begin position="218"/>
        <end position="341"/>
    </location>
</feature>
<dbReference type="InterPro" id="IPR000064">
    <property type="entry name" value="NLP_P60_dom"/>
</dbReference>
<dbReference type="GO" id="GO:0008234">
    <property type="term" value="F:cysteine-type peptidase activity"/>
    <property type="evidence" value="ECO:0007669"/>
    <property type="project" value="UniProtKB-KW"/>
</dbReference>
<sequence>MKYIKKWTGTLFAAGLIFSMFTGTAKGADTPQTKDLSPTTAYVDVAAATLWTKPAQTRPLDAPSLSNPVDLRKWTTSMTYEDKLWLVGPLETQALYGNKVTITDQQGDWVKVAVDGQPTPRLEAGYPGWMPKSQLVYNKKFAKMKEATKPFALVKSPTTWLYKNASLKTKQIEISYNTRLPVSKVKSTSIGVVTPEGKTRYLDRKDVRVYLTDESIPTPTGEDLVNEGKKFLGLPYLWAGTSGFGFDCSGFTHTLYKAAGITIPRDSGPQSRSGTPVAKEDLQPGDLLFFAYNNGTGSVHHVGMYAGNGMMIHSPNSSTTVRIDKIEGIYAQEYAGARRYLPEN</sequence>
<organism evidence="7 8">
    <name type="scientific">Fictibacillus enclensis</name>
    <dbReference type="NCBI Taxonomy" id="1017270"/>
    <lineage>
        <taxon>Bacteria</taxon>
        <taxon>Bacillati</taxon>
        <taxon>Bacillota</taxon>
        <taxon>Bacilli</taxon>
        <taxon>Bacillales</taxon>
        <taxon>Fictibacillaceae</taxon>
        <taxon>Fictibacillus</taxon>
    </lineage>
</organism>
<dbReference type="OrthoDB" id="9813368at2"/>
<evidence type="ECO:0000256" key="4">
    <source>
        <dbReference type="ARBA" id="ARBA00022807"/>
    </source>
</evidence>
<accession>A0A0V8JCX9</accession>
<dbReference type="Pfam" id="PF23795">
    <property type="entry name" value="SH3_YKFC_2nd"/>
    <property type="match status" value="1"/>
</dbReference>
<keyword evidence="2" id="KW-0645">Protease</keyword>
<evidence type="ECO:0000313" key="7">
    <source>
        <dbReference type="EMBL" id="KSU84696.1"/>
    </source>
</evidence>
<dbReference type="Pfam" id="PF18348">
    <property type="entry name" value="SH3_16"/>
    <property type="match status" value="1"/>
</dbReference>
<dbReference type="Gene3D" id="3.90.1720.10">
    <property type="entry name" value="endopeptidase domain like (from Nostoc punctiforme)"/>
    <property type="match status" value="1"/>
</dbReference>
<evidence type="ECO:0000313" key="8">
    <source>
        <dbReference type="Proteomes" id="UP000054099"/>
    </source>
</evidence>
<protein>
    <submittedName>
        <fullName evidence="7">Peptidase P60</fullName>
    </submittedName>
</protein>
<feature type="signal peptide" evidence="5">
    <location>
        <begin position="1"/>
        <end position="27"/>
    </location>
</feature>
<dbReference type="PANTHER" id="PTHR47053:SF3">
    <property type="entry name" value="GAMMA-D-GLUTAMYL-L-LYSINE DIPEPTIDYL-PEPTIDASE"/>
    <property type="match status" value="1"/>
</dbReference>
<dbReference type="InterPro" id="IPR051202">
    <property type="entry name" value="Peptidase_C40"/>
</dbReference>
<dbReference type="Gene3D" id="2.30.30.40">
    <property type="entry name" value="SH3 Domains"/>
    <property type="match status" value="2"/>
</dbReference>
<comment type="similarity">
    <text evidence="1">Belongs to the peptidase C40 family.</text>
</comment>
<keyword evidence="8" id="KW-1185">Reference proteome</keyword>
<evidence type="ECO:0000259" key="6">
    <source>
        <dbReference type="PROSITE" id="PS51935"/>
    </source>
</evidence>
<comment type="caution">
    <text evidence="7">The sequence shown here is derived from an EMBL/GenBank/DDBJ whole genome shotgun (WGS) entry which is preliminary data.</text>
</comment>
<dbReference type="RefSeq" id="WP_061968637.1">
    <property type="nucleotide sequence ID" value="NZ_FMAV01000001.1"/>
</dbReference>
<dbReference type="AlphaFoldDB" id="A0A0V8JCX9"/>
<dbReference type="Pfam" id="PF00877">
    <property type="entry name" value="NLPC_P60"/>
    <property type="match status" value="1"/>
</dbReference>
<evidence type="ECO:0000256" key="3">
    <source>
        <dbReference type="ARBA" id="ARBA00022801"/>
    </source>
</evidence>
<keyword evidence="5" id="KW-0732">Signal</keyword>
<keyword evidence="3" id="KW-0378">Hydrolase</keyword>
<dbReference type="InterPro" id="IPR038765">
    <property type="entry name" value="Papain-like_cys_pep_sf"/>
</dbReference>
<evidence type="ECO:0000256" key="2">
    <source>
        <dbReference type="ARBA" id="ARBA00022670"/>
    </source>
</evidence>
<dbReference type="GO" id="GO:0006508">
    <property type="term" value="P:proteolysis"/>
    <property type="evidence" value="ECO:0007669"/>
    <property type="project" value="UniProtKB-KW"/>
</dbReference>
<proteinExistence type="inferred from homology"/>
<gene>
    <name evidence="7" type="ORF">AS030_03955</name>
</gene>
<dbReference type="Proteomes" id="UP000054099">
    <property type="component" value="Unassembled WGS sequence"/>
</dbReference>
<dbReference type="InterPro" id="IPR041382">
    <property type="entry name" value="SH3_16"/>
</dbReference>
<keyword evidence="4" id="KW-0788">Thiol protease</keyword>
<dbReference type="InterPro" id="IPR057812">
    <property type="entry name" value="SH3_YKFC_2nd"/>
</dbReference>
<evidence type="ECO:0000256" key="5">
    <source>
        <dbReference type="SAM" id="SignalP"/>
    </source>
</evidence>
<evidence type="ECO:0000256" key="1">
    <source>
        <dbReference type="ARBA" id="ARBA00007074"/>
    </source>
</evidence>